<organism evidence="2 3">
    <name type="scientific">Clostridium manihotivorum</name>
    <dbReference type="NCBI Taxonomy" id="2320868"/>
    <lineage>
        <taxon>Bacteria</taxon>
        <taxon>Bacillati</taxon>
        <taxon>Bacillota</taxon>
        <taxon>Clostridia</taxon>
        <taxon>Eubacteriales</taxon>
        <taxon>Clostridiaceae</taxon>
        <taxon>Clostridium</taxon>
    </lineage>
</organism>
<dbReference type="Pfam" id="PF13302">
    <property type="entry name" value="Acetyltransf_3"/>
    <property type="match status" value="1"/>
</dbReference>
<dbReference type="InterPro" id="IPR000182">
    <property type="entry name" value="GNAT_dom"/>
</dbReference>
<dbReference type="Proteomes" id="UP000286268">
    <property type="component" value="Chromosome"/>
</dbReference>
<evidence type="ECO:0000259" key="1">
    <source>
        <dbReference type="Pfam" id="PF13302"/>
    </source>
</evidence>
<proteinExistence type="predicted"/>
<dbReference type="GO" id="GO:0016747">
    <property type="term" value="F:acyltransferase activity, transferring groups other than amino-acyl groups"/>
    <property type="evidence" value="ECO:0007669"/>
    <property type="project" value="InterPro"/>
</dbReference>
<dbReference type="Gene3D" id="3.40.630.30">
    <property type="match status" value="1"/>
</dbReference>
<evidence type="ECO:0000313" key="2">
    <source>
        <dbReference type="EMBL" id="QAA33044.1"/>
    </source>
</evidence>
<dbReference type="RefSeq" id="WP_128213776.1">
    <property type="nucleotide sequence ID" value="NZ_CP025746.1"/>
</dbReference>
<keyword evidence="2" id="KW-0808">Transferase</keyword>
<dbReference type="AlphaFoldDB" id="A0A410DV95"/>
<dbReference type="SUPFAM" id="SSF55729">
    <property type="entry name" value="Acyl-CoA N-acyltransferases (Nat)"/>
    <property type="match status" value="1"/>
</dbReference>
<feature type="domain" description="N-acetyltransferase" evidence="1">
    <location>
        <begin position="17"/>
        <end position="150"/>
    </location>
</feature>
<accession>A0A410DV95</accession>
<dbReference type="InterPro" id="IPR016181">
    <property type="entry name" value="Acyl_CoA_acyltransferase"/>
</dbReference>
<dbReference type="KEGG" id="cmah:C1I91_16150"/>
<gene>
    <name evidence="2" type="ORF">C1I91_16150</name>
</gene>
<name>A0A410DV95_9CLOT</name>
<protein>
    <submittedName>
        <fullName evidence="2">N-acetyltransferase</fullName>
    </submittedName>
</protein>
<keyword evidence="3" id="KW-1185">Reference proteome</keyword>
<evidence type="ECO:0000313" key="3">
    <source>
        <dbReference type="Proteomes" id="UP000286268"/>
    </source>
</evidence>
<reference evidence="2 3" key="1">
    <citation type="submission" date="2018-01" db="EMBL/GenBank/DDBJ databases">
        <title>Genome Sequencing and Assembly of Anaerobacter polyendosporus strain CT4.</title>
        <authorList>
            <person name="Tachaapaikoon C."/>
            <person name="Sutheeworapong S."/>
            <person name="Jenjaroenpun P."/>
            <person name="Wongsurawat T."/>
            <person name="Nookeaw I."/>
            <person name="Cheawchanlertfa P."/>
            <person name="Kosugi A."/>
            <person name="Cheevadhanarak S."/>
            <person name="Ratanakhanokchai K."/>
        </authorList>
    </citation>
    <scope>NUCLEOTIDE SEQUENCE [LARGE SCALE GENOMIC DNA]</scope>
    <source>
        <strain evidence="2 3">CT4</strain>
    </source>
</reference>
<dbReference type="OrthoDB" id="359038at2"/>
<sequence length="187" mass="22229">MIKDIYEQCPVYKKNLITLRLTEIKDAEDLLKCYSDEKAVPFFNSDNCNGDDFHYTTIERMKQAIDFWDFSYKNKYFVRLTVVLNDTNEKVGTVEMFHRIADDEFNHFGLLRIDLQSNYENKDVISEILDIANENFYEAFEVKEILTKTFSDATERTASLVEKGYYPINRKFMIYDDYFVRSKKGNI</sequence>
<dbReference type="EMBL" id="CP025746">
    <property type="protein sequence ID" value="QAA33044.1"/>
    <property type="molecule type" value="Genomic_DNA"/>
</dbReference>